<dbReference type="EMBL" id="QJOW01000008">
    <property type="protein sequence ID" value="KAB7512989.1"/>
    <property type="molecule type" value="Genomic_DNA"/>
</dbReference>
<dbReference type="AlphaFoldDB" id="A0A5N5U3I0"/>
<evidence type="ECO:0000313" key="2">
    <source>
        <dbReference type="EMBL" id="KAB7512701.1"/>
    </source>
</evidence>
<gene>
    <name evidence="3" type="ORF">DM867_11825</name>
    <name evidence="1" type="ORF">DM867_12670</name>
    <name evidence="4" type="ORF">DMP03_13680</name>
    <name evidence="2" type="ORF">DMP03_13685</name>
    <name evidence="6" type="ORF">DP108_12555</name>
    <name evidence="5" type="ORF">DP108_12560</name>
</gene>
<sequence length="36" mass="3685">ALKSGTVTLSGGFTAYPDGFEAEFTDKPHPQSAEGA</sequence>
<organism evidence="4 8">
    <name type="scientific">Halosegnis rubeus</name>
    <dbReference type="NCBI Taxonomy" id="2212850"/>
    <lineage>
        <taxon>Archaea</taxon>
        <taxon>Methanobacteriati</taxon>
        <taxon>Methanobacteriota</taxon>
        <taxon>Stenosarchaea group</taxon>
        <taxon>Halobacteria</taxon>
        <taxon>Halobacteriales</taxon>
        <taxon>Natronomonadaceae</taxon>
        <taxon>Halosegnis</taxon>
    </lineage>
</organism>
<reference evidence="7 8" key="1">
    <citation type="submission" date="2019-10" db="EMBL/GenBank/DDBJ databases">
        <title>Unraveling microbial dark matter from salterns through culturing: the case of the genus Halosegnis.</title>
        <authorList>
            <person name="Duran-Viseras A."/>
            <person name="Andrei A.-S."/>
            <person name="Vera-Gargallo B."/>
            <person name="Ghai R."/>
            <person name="Sanchez-Porro C."/>
            <person name="Ventosa A."/>
        </authorList>
    </citation>
    <scope>NUCLEOTIDE SEQUENCE [LARGE SCALE GENOMIC DNA]</scope>
    <source>
        <strain evidence="4 8">F17-44</strain>
        <strain evidence="1 9">F18-79</strain>
        <strain evidence="5 7">F19-13</strain>
    </source>
</reference>
<dbReference type="EMBL" id="QMDY01000011">
    <property type="protein sequence ID" value="KAB7513680.1"/>
    <property type="molecule type" value="Genomic_DNA"/>
</dbReference>
<proteinExistence type="predicted"/>
<evidence type="ECO:0000313" key="3">
    <source>
        <dbReference type="EMBL" id="KAB7512874.1"/>
    </source>
</evidence>
<evidence type="ECO:0000313" key="1">
    <source>
        <dbReference type="EMBL" id="KAB7512441.1"/>
    </source>
</evidence>
<dbReference type="EMBL" id="QMDY01000010">
    <property type="protein sequence ID" value="KAB7514130.1"/>
    <property type="molecule type" value="Genomic_DNA"/>
</dbReference>
<comment type="caution">
    <text evidence="4">The sequence shown here is derived from an EMBL/GenBank/DDBJ whole genome shotgun (WGS) entry which is preliminary data.</text>
</comment>
<evidence type="ECO:0000313" key="8">
    <source>
        <dbReference type="Proteomes" id="UP000326302"/>
    </source>
</evidence>
<dbReference type="EMBL" id="QKKZ01000006">
    <property type="protein sequence ID" value="KAB7512874.1"/>
    <property type="molecule type" value="Genomic_DNA"/>
</dbReference>
<dbReference type="Proteomes" id="UP000326865">
    <property type="component" value="Unassembled WGS sequence"/>
</dbReference>
<dbReference type="Proteomes" id="UP000326302">
    <property type="component" value="Unassembled WGS sequence"/>
</dbReference>
<evidence type="ECO:0000313" key="7">
    <source>
        <dbReference type="Proteomes" id="UP000326207"/>
    </source>
</evidence>
<feature type="non-terminal residue" evidence="4">
    <location>
        <position position="1"/>
    </location>
</feature>
<accession>A0A5N5U6A9</accession>
<keyword evidence="9" id="KW-1185">Reference proteome</keyword>
<accession>A0A5N5U3I0</accession>
<evidence type="ECO:0000313" key="5">
    <source>
        <dbReference type="EMBL" id="KAB7513680.1"/>
    </source>
</evidence>
<protein>
    <submittedName>
        <fullName evidence="4">Transposase</fullName>
    </submittedName>
</protein>
<dbReference type="EMBL" id="QJOW01000009">
    <property type="protein sequence ID" value="KAB7512701.1"/>
    <property type="molecule type" value="Genomic_DNA"/>
</dbReference>
<dbReference type="EMBL" id="QKKZ01000009">
    <property type="protein sequence ID" value="KAB7512441.1"/>
    <property type="molecule type" value="Genomic_DNA"/>
</dbReference>
<evidence type="ECO:0000313" key="4">
    <source>
        <dbReference type="EMBL" id="KAB7512989.1"/>
    </source>
</evidence>
<accession>A0A5N5U2T9</accession>
<evidence type="ECO:0000313" key="6">
    <source>
        <dbReference type="EMBL" id="KAB7514130.1"/>
    </source>
</evidence>
<name>A0A5N5U3I0_9EURY</name>
<dbReference type="Proteomes" id="UP000326207">
    <property type="component" value="Unassembled WGS sequence"/>
</dbReference>
<evidence type="ECO:0000313" key="9">
    <source>
        <dbReference type="Proteomes" id="UP000326865"/>
    </source>
</evidence>